<feature type="region of interest" description="Disordered" evidence="1">
    <location>
        <begin position="904"/>
        <end position="995"/>
    </location>
</feature>
<protein>
    <submittedName>
        <fullName evidence="2">Uncharacterized protein</fullName>
    </submittedName>
</protein>
<feature type="compositionally biased region" description="Pro residues" evidence="1">
    <location>
        <begin position="620"/>
        <end position="638"/>
    </location>
</feature>
<feature type="region of interest" description="Disordered" evidence="1">
    <location>
        <begin position="1011"/>
        <end position="1051"/>
    </location>
</feature>
<feature type="region of interest" description="Disordered" evidence="1">
    <location>
        <begin position="1328"/>
        <end position="1354"/>
    </location>
</feature>
<feature type="compositionally biased region" description="Pro residues" evidence="1">
    <location>
        <begin position="961"/>
        <end position="971"/>
    </location>
</feature>
<dbReference type="PANTHER" id="PTHR45725">
    <property type="entry name" value="FORMIN HOMOLOGY 2 FAMILY MEMBER"/>
    <property type="match status" value="1"/>
</dbReference>
<dbReference type="KEGG" id="adl:AURDEDRAFT_174025"/>
<gene>
    <name evidence="2" type="ORF">AURDEDRAFT_174025</name>
</gene>
<organism evidence="2 3">
    <name type="scientific">Auricularia subglabra (strain TFB-10046 / SS5)</name>
    <name type="common">White-rot fungus</name>
    <name type="synonym">Auricularia delicata (strain TFB10046)</name>
    <dbReference type="NCBI Taxonomy" id="717982"/>
    <lineage>
        <taxon>Eukaryota</taxon>
        <taxon>Fungi</taxon>
        <taxon>Dikarya</taxon>
        <taxon>Basidiomycota</taxon>
        <taxon>Agaricomycotina</taxon>
        <taxon>Agaricomycetes</taxon>
        <taxon>Auriculariales</taxon>
        <taxon>Auriculariaceae</taxon>
        <taxon>Auricularia</taxon>
    </lineage>
</organism>
<feature type="non-terminal residue" evidence="2">
    <location>
        <position position="1354"/>
    </location>
</feature>
<dbReference type="Proteomes" id="UP000006514">
    <property type="component" value="Unassembled WGS sequence"/>
</dbReference>
<feature type="compositionally biased region" description="Basic and acidic residues" evidence="1">
    <location>
        <begin position="594"/>
        <end position="604"/>
    </location>
</feature>
<feature type="compositionally biased region" description="Low complexity" evidence="1">
    <location>
        <begin position="678"/>
        <end position="689"/>
    </location>
</feature>
<feature type="compositionally biased region" description="Gly residues" evidence="1">
    <location>
        <begin position="1345"/>
        <end position="1354"/>
    </location>
</feature>
<dbReference type="InterPro" id="IPR051425">
    <property type="entry name" value="Formin_Homology"/>
</dbReference>
<proteinExistence type="predicted"/>
<feature type="compositionally biased region" description="Pro residues" evidence="1">
    <location>
        <begin position="1018"/>
        <end position="1033"/>
    </location>
</feature>
<keyword evidence="3" id="KW-1185">Reference proteome</keyword>
<feature type="compositionally biased region" description="Low complexity" evidence="1">
    <location>
        <begin position="972"/>
        <end position="985"/>
    </location>
</feature>
<dbReference type="InParanoid" id="J0DA31"/>
<feature type="compositionally biased region" description="Low complexity" evidence="1">
    <location>
        <begin position="715"/>
        <end position="724"/>
    </location>
</feature>
<evidence type="ECO:0000256" key="1">
    <source>
        <dbReference type="SAM" id="MobiDB-lite"/>
    </source>
</evidence>
<feature type="region of interest" description="Disordered" evidence="1">
    <location>
        <begin position="554"/>
        <end position="724"/>
    </location>
</feature>
<sequence>MRNTTTSGEFWDWQGDTPTAEWSMTKHKRTAFKIEKTLTSDGSLDAQDWASGAVFPFSVVSPNVNYPAAIYPLILSGTNTETRQTTFGLGYRYTAVVTLAGPNDVLTKTVEVPAGFTAFRPAPVTFVETVTSQEVVVEATSKPSRWIEKCTSDDGRDHINEAADKEVKTIKLRVTLPAGGALIQGSVTDIAVAVEDGIEDPSGTTVRTVFGSLERTIVPSTAVPNELKPCDGDEIWRSSGTQFDEIHALMWEPEARACARYSSPISQPMQVHVPANFPRTTPVDTDAPFRIEAVLGISVTELYGAPHVDYLAERYASYSSGEQHKAPASEHGWEFSECDRSHYRQRHFTARIPVSVVGAGQPRGDGPVHYLDNGGRVPVPRLASGHLGSSAGVSFEKADPVSLRDTKSIPAPRLSRDVFGRFGRTESIDAKAGQYHWREKCAAYVFDEPTPIVNYVNRRCRCLHGSKLRLSRLTVAHIPAGLAKLRFIPTRERIHLAPMGCILKRSASTGEKYFIAANFYNNERVLPYWTREMSKVITYTITFDGLAPKSAAYRTSSAKRRARRLLSPEDPPSPAPAPSPQPRASRAPPTGRPPLDDYEHEPEHRWRRSGMRAELEDLLPAPPIPPGAPKPLSPPPSRTPDMPHGSSRIQGPSPLVAYDDEDDPKNGLSPAATPPLLPSDAAQPAAPDDGSTRDYSPTVSPAIGGDEPSALNLEAPAAATAEAHPAPIAPPSAAAYVAAVSPMRPGSVRSIEETWTKGDRTIEDATATGRSERSRRSIQARKIAPIDFSSAGDAETYTQLFGEAAERLNSSTEALDKIIKHASGRAATSGEDAIQTKRQAAQALGMRGRAYNPFDASRPLLSFHTVVIKQEPVDDVFTAASPFYPTYAQRQPSIDRAFPPVARDADTAGQQHPRATPSVIDLSRSDDEDDGPDEAMDVDATGALPADDDEELEYVDGPIRAAPPPPPPQPTAPARQSQTPAWTPAPSMPAPSPALLGHTAAHIAAHIAAHVAAHAQHPPAPPALPAPPAPPTPATQQAHPTPPADTYVGDHTLHPLVAGRTVRFTSCGFYRRLEGMEADTHTKGMSEQQQSDLRNMRNKIVVFCDNLDATDPSTMPPAAATKKLARQYNGLFAGDPNTCVKAMLATSDPDCKTPVRKNTFVIYDLTDRQYAFLMLFIWGVVGAAGVTQLPWAMKASPYWGTIINSEMHGDDIKTDLRTQWSRNVRVSTIMAKNATTPAVAIARRNTFLDTLNLVSTSHMVFEEEVWEHRVSAEAADLTLQQRRELKEIIKSTVVKQRLQPDGVFRATEYLCNTCDRTCHLRGECDAEVPEGWHRTPPPPSLPGARGTGRGRGNA</sequence>
<dbReference type="EMBL" id="JH687850">
    <property type="protein sequence ID" value="EJD36954.1"/>
    <property type="molecule type" value="Genomic_DNA"/>
</dbReference>
<evidence type="ECO:0000313" key="2">
    <source>
        <dbReference type="EMBL" id="EJD36954.1"/>
    </source>
</evidence>
<feature type="compositionally biased region" description="Pro residues" evidence="1">
    <location>
        <begin position="569"/>
        <end position="581"/>
    </location>
</feature>
<name>J0DA31_AURST</name>
<accession>J0DA31</accession>
<feature type="compositionally biased region" description="Acidic residues" evidence="1">
    <location>
        <begin position="926"/>
        <end position="937"/>
    </location>
</feature>
<evidence type="ECO:0000313" key="3">
    <source>
        <dbReference type="Proteomes" id="UP000006514"/>
    </source>
</evidence>
<reference evidence="3" key="1">
    <citation type="journal article" date="2012" name="Science">
        <title>The Paleozoic origin of enzymatic lignin decomposition reconstructed from 31 fungal genomes.</title>
        <authorList>
            <person name="Floudas D."/>
            <person name="Binder M."/>
            <person name="Riley R."/>
            <person name="Barry K."/>
            <person name="Blanchette R.A."/>
            <person name="Henrissat B."/>
            <person name="Martinez A.T."/>
            <person name="Otillar R."/>
            <person name="Spatafora J.W."/>
            <person name="Yadav J.S."/>
            <person name="Aerts A."/>
            <person name="Benoit I."/>
            <person name="Boyd A."/>
            <person name="Carlson A."/>
            <person name="Copeland A."/>
            <person name="Coutinho P.M."/>
            <person name="de Vries R.P."/>
            <person name="Ferreira P."/>
            <person name="Findley K."/>
            <person name="Foster B."/>
            <person name="Gaskell J."/>
            <person name="Glotzer D."/>
            <person name="Gorecki P."/>
            <person name="Heitman J."/>
            <person name="Hesse C."/>
            <person name="Hori C."/>
            <person name="Igarashi K."/>
            <person name="Jurgens J.A."/>
            <person name="Kallen N."/>
            <person name="Kersten P."/>
            <person name="Kohler A."/>
            <person name="Kuees U."/>
            <person name="Kumar T.K.A."/>
            <person name="Kuo A."/>
            <person name="LaButti K."/>
            <person name="Larrondo L.F."/>
            <person name="Lindquist E."/>
            <person name="Ling A."/>
            <person name="Lombard V."/>
            <person name="Lucas S."/>
            <person name="Lundell T."/>
            <person name="Martin R."/>
            <person name="McLaughlin D.J."/>
            <person name="Morgenstern I."/>
            <person name="Morin E."/>
            <person name="Murat C."/>
            <person name="Nagy L.G."/>
            <person name="Nolan M."/>
            <person name="Ohm R.A."/>
            <person name="Patyshakuliyeva A."/>
            <person name="Rokas A."/>
            <person name="Ruiz-Duenas F.J."/>
            <person name="Sabat G."/>
            <person name="Salamov A."/>
            <person name="Samejima M."/>
            <person name="Schmutz J."/>
            <person name="Slot J.C."/>
            <person name="St John F."/>
            <person name="Stenlid J."/>
            <person name="Sun H."/>
            <person name="Sun S."/>
            <person name="Syed K."/>
            <person name="Tsang A."/>
            <person name="Wiebenga A."/>
            <person name="Young D."/>
            <person name="Pisabarro A."/>
            <person name="Eastwood D.C."/>
            <person name="Martin F."/>
            <person name="Cullen D."/>
            <person name="Grigoriev I.V."/>
            <person name="Hibbett D.S."/>
        </authorList>
    </citation>
    <scope>NUCLEOTIDE SEQUENCE [LARGE SCALE GENOMIC DNA]</scope>
    <source>
        <strain evidence="3">TFB10046</strain>
    </source>
</reference>